<feature type="transmembrane region" description="Helical" evidence="16">
    <location>
        <begin position="271"/>
        <end position="296"/>
    </location>
</feature>
<dbReference type="GO" id="GO:0042773">
    <property type="term" value="P:ATP synthesis coupled electron transport"/>
    <property type="evidence" value="ECO:0007669"/>
    <property type="project" value="InterPro"/>
</dbReference>
<dbReference type="PANTHER" id="PTHR42829">
    <property type="entry name" value="NADH-UBIQUINONE OXIDOREDUCTASE CHAIN 5"/>
    <property type="match status" value="1"/>
</dbReference>
<evidence type="ECO:0000256" key="14">
    <source>
        <dbReference type="ARBA" id="ARBA00023136"/>
    </source>
</evidence>
<feature type="transmembrane region" description="Helical" evidence="16">
    <location>
        <begin position="113"/>
        <end position="133"/>
    </location>
</feature>
<dbReference type="GO" id="GO:0003954">
    <property type="term" value="F:NADH dehydrogenase activity"/>
    <property type="evidence" value="ECO:0007669"/>
    <property type="project" value="TreeGrafter"/>
</dbReference>
<evidence type="ECO:0000256" key="10">
    <source>
        <dbReference type="ARBA" id="ARBA00022989"/>
    </source>
</evidence>
<feature type="transmembrane region" description="Helical" evidence="16">
    <location>
        <begin position="302"/>
        <end position="320"/>
    </location>
</feature>
<keyword evidence="8" id="KW-1278">Translocase</keyword>
<evidence type="ECO:0000256" key="6">
    <source>
        <dbReference type="ARBA" id="ARBA00022692"/>
    </source>
</evidence>
<dbReference type="GO" id="GO:0015990">
    <property type="term" value="P:electron transport coupled proton transport"/>
    <property type="evidence" value="ECO:0007669"/>
    <property type="project" value="TreeGrafter"/>
</dbReference>
<dbReference type="InterPro" id="IPR003945">
    <property type="entry name" value="NU5C-like"/>
</dbReference>
<feature type="transmembrane region" description="Helical" evidence="16">
    <location>
        <begin position="239"/>
        <end position="259"/>
    </location>
</feature>
<keyword evidence="11 16" id="KW-0520">NAD</keyword>
<keyword evidence="14 16" id="KW-0472">Membrane</keyword>
<feature type="transmembrane region" description="Helical" evidence="16">
    <location>
        <begin position="12"/>
        <end position="30"/>
    </location>
</feature>
<feature type="transmembrane region" description="Helical" evidence="16">
    <location>
        <begin position="452"/>
        <end position="472"/>
    </location>
</feature>
<reference evidence="20" key="1">
    <citation type="submission" date="2023-11" db="EMBL/GenBank/DDBJ databases">
        <title>Species delimitation and phylogenetic relationships of the Prionospio complex (Annelida, Spionidae) in the Northeast Atlantic.</title>
        <authorList>
            <person name="Hektoen M.M."/>
            <person name="Bakken T."/>
            <person name="Radashevsky V.I."/>
            <person name="Ekrem T."/>
            <person name="Dunshea G."/>
        </authorList>
    </citation>
    <scope>NUCLEOTIDE SEQUENCE</scope>
    <source>
        <strain evidence="20">VIR18041</strain>
    </source>
</reference>
<dbReference type="GO" id="GO:0008137">
    <property type="term" value="F:NADH dehydrogenase (ubiquinone) activity"/>
    <property type="evidence" value="ECO:0007669"/>
    <property type="project" value="UniProtKB-EC"/>
</dbReference>
<feature type="transmembrane region" description="Helical" evidence="16">
    <location>
        <begin position="50"/>
        <end position="74"/>
    </location>
</feature>
<name>A0AAU6QG33_9ANNE</name>
<feature type="transmembrane region" description="Helical" evidence="16">
    <location>
        <begin position="86"/>
        <end position="107"/>
    </location>
</feature>
<dbReference type="InterPro" id="IPR001516">
    <property type="entry name" value="Proton_antipo_N"/>
</dbReference>
<protein>
    <recommendedName>
        <fullName evidence="3 16">NADH-ubiquinone oxidoreductase chain 5</fullName>
        <ecNumber evidence="2 16">7.1.1.2</ecNumber>
    </recommendedName>
</protein>
<dbReference type="Pfam" id="PF06455">
    <property type="entry name" value="NADH5_C"/>
    <property type="match status" value="1"/>
</dbReference>
<evidence type="ECO:0000256" key="11">
    <source>
        <dbReference type="ARBA" id="ARBA00023027"/>
    </source>
</evidence>
<keyword evidence="7" id="KW-0999">Mitochondrion inner membrane</keyword>
<evidence type="ECO:0000259" key="18">
    <source>
        <dbReference type="Pfam" id="PF00662"/>
    </source>
</evidence>
<keyword evidence="4 16" id="KW-0813">Transport</keyword>
<dbReference type="AlphaFoldDB" id="A0AAU6QG33"/>
<dbReference type="GO" id="GO:0005743">
    <property type="term" value="C:mitochondrial inner membrane"/>
    <property type="evidence" value="ECO:0007669"/>
    <property type="project" value="UniProtKB-SubCell"/>
</dbReference>
<organism evidence="20">
    <name type="scientific">Prionospio multibranchiata</name>
    <dbReference type="NCBI Taxonomy" id="3050093"/>
    <lineage>
        <taxon>Eukaryota</taxon>
        <taxon>Metazoa</taxon>
        <taxon>Spiralia</taxon>
        <taxon>Lophotrochozoa</taxon>
        <taxon>Annelida</taxon>
        <taxon>Polychaeta</taxon>
        <taxon>Sedentaria</taxon>
        <taxon>Canalipalpata</taxon>
        <taxon>Spionida</taxon>
        <taxon>Spionidae</taxon>
        <taxon>Prionospio</taxon>
    </lineage>
</organism>
<keyword evidence="9" id="KW-0249">Electron transport</keyword>
<evidence type="ECO:0000259" key="19">
    <source>
        <dbReference type="Pfam" id="PF06455"/>
    </source>
</evidence>
<evidence type="ECO:0000256" key="9">
    <source>
        <dbReference type="ARBA" id="ARBA00022982"/>
    </source>
</evidence>
<keyword evidence="10 16" id="KW-1133">Transmembrane helix</keyword>
<feature type="domain" description="NADH dehydrogenase subunit 5 C-terminal" evidence="19">
    <location>
        <begin position="391"/>
        <end position="568"/>
    </location>
</feature>
<dbReference type="EC" id="7.1.1.2" evidence="2 16"/>
<feature type="transmembrane region" description="Helical" evidence="16">
    <location>
        <begin position="375"/>
        <end position="401"/>
    </location>
</feature>
<dbReference type="InterPro" id="IPR010934">
    <property type="entry name" value="NADH_DH_su5_C"/>
</dbReference>
<feature type="domain" description="NADH-Ubiquinone oxidoreductase (complex I) chain 5 N-terminal" evidence="18">
    <location>
        <begin position="42"/>
        <end position="90"/>
    </location>
</feature>
<dbReference type="Pfam" id="PF00361">
    <property type="entry name" value="Proton_antipo_M"/>
    <property type="match status" value="1"/>
</dbReference>
<proteinExistence type="inferred from homology"/>
<feature type="transmembrane region" description="Helical" evidence="16">
    <location>
        <begin position="421"/>
        <end position="440"/>
    </location>
</feature>
<dbReference type="PRINTS" id="PR01434">
    <property type="entry name" value="NADHDHGNASE5"/>
</dbReference>
<accession>A0AAU6QG33</accession>
<gene>
    <name evidence="20" type="primary">nad5</name>
</gene>
<sequence length="573" mass="62475">MRNFSIPLLSSILLYSLFFLLFPLSMYAMLKNLIYLSDWTFFSSSASPMNLTLIFDAKGLLFSSVVTFISANVMIFSNSYMKGDPYLARFIHLVLLFVASMNFLIYIPNLMSLLLGWDGLGLVSFLLVIYYQNPKSLSAGMITALTNRIGDVLILLSIAWTLNQSQWNLMFFSFNNSSAAIIIALMVAAMTKSAQMPFSSWLPAAMAAPTPVSALVHSSTLVTAGVFILVRFYPFLSTLSYFNTSLIIIATLTTLMAGLSANTECDMKKIIALSTLSQLGVMMISLGLGLPLFAFFHLLTHALFKALLFLCAGTIIHLHLHSQDLRFMGNLTSSLPSISAALVVSNLALCGTPFLAGFYSKDLILEFSLSMKTSLIVVFLFFLATSLTVSYTVRFLLAVVWGPVNLPPLSPVTDGDLSCTLSTTMLALGAILGGSSMNWLMMSPFIEPVLPLGMKTLALSVSFAGLLMGYTFSCSMSSSKAMLFLYPKFNNASCTMWFLAPLSTQKILPMPLATAHLTTKSLDQGWEELLGGQGIFTTLYSSGAYISSPQSYMTTSYMTAALILIPLTAVYSL</sequence>
<dbReference type="InterPro" id="IPR001750">
    <property type="entry name" value="ND/Mrp_TM"/>
</dbReference>
<evidence type="ECO:0000256" key="12">
    <source>
        <dbReference type="ARBA" id="ARBA00023075"/>
    </source>
</evidence>
<evidence type="ECO:0000256" key="15">
    <source>
        <dbReference type="ARBA" id="ARBA00049551"/>
    </source>
</evidence>
<evidence type="ECO:0000256" key="2">
    <source>
        <dbReference type="ARBA" id="ARBA00012944"/>
    </source>
</evidence>
<evidence type="ECO:0000256" key="5">
    <source>
        <dbReference type="ARBA" id="ARBA00022660"/>
    </source>
</evidence>
<comment type="subcellular location">
    <subcellularLocation>
        <location evidence="1">Mitochondrion inner membrane</location>
        <topology evidence="1">Multi-pass membrane protein</topology>
    </subcellularLocation>
</comment>
<keyword evidence="5" id="KW-0679">Respiratory chain</keyword>
<evidence type="ECO:0000256" key="1">
    <source>
        <dbReference type="ARBA" id="ARBA00004448"/>
    </source>
</evidence>
<evidence type="ECO:0000313" key="20">
    <source>
        <dbReference type="EMBL" id="WZB40505.1"/>
    </source>
</evidence>
<evidence type="ECO:0000256" key="4">
    <source>
        <dbReference type="ARBA" id="ARBA00022448"/>
    </source>
</evidence>
<keyword evidence="13 16" id="KW-0496">Mitochondrion</keyword>
<comment type="catalytic activity">
    <reaction evidence="15 16">
        <text>a ubiquinone + NADH + 5 H(+)(in) = a ubiquinol + NAD(+) + 4 H(+)(out)</text>
        <dbReference type="Rhea" id="RHEA:29091"/>
        <dbReference type="Rhea" id="RHEA-COMP:9565"/>
        <dbReference type="Rhea" id="RHEA-COMP:9566"/>
        <dbReference type="ChEBI" id="CHEBI:15378"/>
        <dbReference type="ChEBI" id="CHEBI:16389"/>
        <dbReference type="ChEBI" id="CHEBI:17976"/>
        <dbReference type="ChEBI" id="CHEBI:57540"/>
        <dbReference type="ChEBI" id="CHEBI:57945"/>
        <dbReference type="EC" id="7.1.1.2"/>
    </reaction>
</comment>
<dbReference type="EMBL" id="OR935913">
    <property type="protein sequence ID" value="WZB40505.1"/>
    <property type="molecule type" value="Genomic_DNA"/>
</dbReference>
<feature type="transmembrane region" description="Helical" evidence="16">
    <location>
        <begin position="212"/>
        <end position="233"/>
    </location>
</feature>
<evidence type="ECO:0000259" key="17">
    <source>
        <dbReference type="Pfam" id="PF00361"/>
    </source>
</evidence>
<evidence type="ECO:0000256" key="3">
    <source>
        <dbReference type="ARBA" id="ARBA00021096"/>
    </source>
</evidence>
<geneLocation type="mitochondrion" evidence="20"/>
<dbReference type="Pfam" id="PF00662">
    <property type="entry name" value="Proton_antipo_N"/>
    <property type="match status" value="1"/>
</dbReference>
<keyword evidence="6 16" id="KW-0812">Transmembrane</keyword>
<evidence type="ECO:0000256" key="13">
    <source>
        <dbReference type="ARBA" id="ARBA00023128"/>
    </source>
</evidence>
<comment type="function">
    <text evidence="16">Core subunit of the mitochondrial membrane respiratory chain NADH dehydrogenase (Complex I) which catalyzes electron transfer from NADH through the respiratory chain, using ubiquinone as an electron acceptor. Essential for the catalytic activity and assembly of complex I.</text>
</comment>
<evidence type="ECO:0000256" key="7">
    <source>
        <dbReference type="ARBA" id="ARBA00022792"/>
    </source>
</evidence>
<feature type="transmembrane region" description="Helical" evidence="16">
    <location>
        <begin position="169"/>
        <end position="191"/>
    </location>
</feature>
<feature type="transmembrane region" description="Helical" evidence="16">
    <location>
        <begin position="552"/>
        <end position="571"/>
    </location>
</feature>
<feature type="domain" description="NADH:quinone oxidoreductase/Mrp antiporter transmembrane" evidence="17">
    <location>
        <begin position="109"/>
        <end position="382"/>
    </location>
</feature>
<dbReference type="PANTHER" id="PTHR42829:SF2">
    <property type="entry name" value="NADH-UBIQUINONE OXIDOREDUCTASE CHAIN 5"/>
    <property type="match status" value="1"/>
</dbReference>
<comment type="similarity">
    <text evidence="16">Belongs to the complex I subunit 5 family.</text>
</comment>
<keyword evidence="12 16" id="KW-0830">Ubiquinone</keyword>
<evidence type="ECO:0000256" key="8">
    <source>
        <dbReference type="ARBA" id="ARBA00022967"/>
    </source>
</evidence>
<evidence type="ECO:0000256" key="16">
    <source>
        <dbReference type="RuleBase" id="RU003404"/>
    </source>
</evidence>